<dbReference type="AlphaFoldDB" id="A0A5C3QC85"/>
<keyword evidence="1" id="KW-0472">Membrane</keyword>
<feature type="transmembrane region" description="Helical" evidence="1">
    <location>
        <begin position="21"/>
        <end position="46"/>
    </location>
</feature>
<keyword evidence="4" id="KW-1185">Reference proteome</keyword>
<dbReference type="OrthoDB" id="10533649at2759"/>
<dbReference type="STRING" id="1884261.A0A5C3QC85"/>
<dbReference type="Proteomes" id="UP000305067">
    <property type="component" value="Unassembled WGS sequence"/>
</dbReference>
<organism evidence="3 4">
    <name type="scientific">Pterulicium gracile</name>
    <dbReference type="NCBI Taxonomy" id="1884261"/>
    <lineage>
        <taxon>Eukaryota</taxon>
        <taxon>Fungi</taxon>
        <taxon>Dikarya</taxon>
        <taxon>Basidiomycota</taxon>
        <taxon>Agaricomycotina</taxon>
        <taxon>Agaricomycetes</taxon>
        <taxon>Agaricomycetidae</taxon>
        <taxon>Agaricales</taxon>
        <taxon>Pleurotineae</taxon>
        <taxon>Pterulaceae</taxon>
        <taxon>Pterulicium</taxon>
    </lineage>
</organism>
<dbReference type="Pfam" id="PF20153">
    <property type="entry name" value="DUF6535"/>
    <property type="match status" value="1"/>
</dbReference>
<reference evidence="3 4" key="1">
    <citation type="journal article" date="2019" name="Nat. Ecol. Evol.">
        <title>Megaphylogeny resolves global patterns of mushroom evolution.</title>
        <authorList>
            <person name="Varga T."/>
            <person name="Krizsan K."/>
            <person name="Foldi C."/>
            <person name="Dima B."/>
            <person name="Sanchez-Garcia M."/>
            <person name="Sanchez-Ramirez S."/>
            <person name="Szollosi G.J."/>
            <person name="Szarkandi J.G."/>
            <person name="Papp V."/>
            <person name="Albert L."/>
            <person name="Andreopoulos W."/>
            <person name="Angelini C."/>
            <person name="Antonin V."/>
            <person name="Barry K.W."/>
            <person name="Bougher N.L."/>
            <person name="Buchanan P."/>
            <person name="Buyck B."/>
            <person name="Bense V."/>
            <person name="Catcheside P."/>
            <person name="Chovatia M."/>
            <person name="Cooper J."/>
            <person name="Damon W."/>
            <person name="Desjardin D."/>
            <person name="Finy P."/>
            <person name="Geml J."/>
            <person name="Haridas S."/>
            <person name="Hughes K."/>
            <person name="Justo A."/>
            <person name="Karasinski D."/>
            <person name="Kautmanova I."/>
            <person name="Kiss B."/>
            <person name="Kocsube S."/>
            <person name="Kotiranta H."/>
            <person name="LaButti K.M."/>
            <person name="Lechner B.E."/>
            <person name="Liimatainen K."/>
            <person name="Lipzen A."/>
            <person name="Lukacs Z."/>
            <person name="Mihaltcheva S."/>
            <person name="Morgado L.N."/>
            <person name="Niskanen T."/>
            <person name="Noordeloos M.E."/>
            <person name="Ohm R.A."/>
            <person name="Ortiz-Santana B."/>
            <person name="Ovrebo C."/>
            <person name="Racz N."/>
            <person name="Riley R."/>
            <person name="Savchenko A."/>
            <person name="Shiryaev A."/>
            <person name="Soop K."/>
            <person name="Spirin V."/>
            <person name="Szebenyi C."/>
            <person name="Tomsovsky M."/>
            <person name="Tulloss R.E."/>
            <person name="Uehling J."/>
            <person name="Grigoriev I.V."/>
            <person name="Vagvolgyi C."/>
            <person name="Papp T."/>
            <person name="Martin F.M."/>
            <person name="Miettinen O."/>
            <person name="Hibbett D.S."/>
            <person name="Nagy L.G."/>
        </authorList>
    </citation>
    <scope>NUCLEOTIDE SEQUENCE [LARGE SCALE GENOMIC DNA]</scope>
    <source>
        <strain evidence="3 4">CBS 309.79</strain>
    </source>
</reference>
<gene>
    <name evidence="3" type="ORF">BDV98DRAFT_595039</name>
</gene>
<dbReference type="InterPro" id="IPR045338">
    <property type="entry name" value="DUF6535"/>
</dbReference>
<evidence type="ECO:0000259" key="2">
    <source>
        <dbReference type="Pfam" id="PF20153"/>
    </source>
</evidence>
<feature type="domain" description="DUF6535" evidence="2">
    <location>
        <begin position="2"/>
        <end position="46"/>
    </location>
</feature>
<keyword evidence="1" id="KW-0812">Transmembrane</keyword>
<keyword evidence="1" id="KW-1133">Transmembrane helix</keyword>
<feature type="transmembrane region" description="Helical" evidence="1">
    <location>
        <begin position="52"/>
        <end position="77"/>
    </location>
</feature>
<name>A0A5C3QC85_9AGAR</name>
<evidence type="ECO:0000313" key="4">
    <source>
        <dbReference type="Proteomes" id="UP000305067"/>
    </source>
</evidence>
<protein>
    <recommendedName>
        <fullName evidence="2">DUF6535 domain-containing protein</fullName>
    </recommendedName>
</protein>
<dbReference type="EMBL" id="ML178834">
    <property type="protein sequence ID" value="TFK99361.1"/>
    <property type="molecule type" value="Genomic_DNA"/>
</dbReference>
<accession>A0A5C3QC85</accession>
<evidence type="ECO:0000313" key="3">
    <source>
        <dbReference type="EMBL" id="TFK99361.1"/>
    </source>
</evidence>
<evidence type="ECO:0000256" key="1">
    <source>
        <dbReference type="SAM" id="Phobius"/>
    </source>
</evidence>
<proteinExistence type="predicted"/>
<sequence length="205" mass="22689">MKQVLNRHFRYMGLNRWRVPLIIGLLPSLLHVSLFLFLTGTALFLFPLDQTASVLVITVTCVTCATCIISSLVPVVLPQCPYRTPISSLAARGTTSRLVLTFQTLRPLSSGMKTLHDRITDSWVRKAREDTAVEGSQDALKSEATMWLHGVSSNPVVSSIVYQAVAGLPTTFHPRLNNLKQHMTPYIIQQQGVASLNSADLFKLD</sequence>